<sequence>MQYKWVLFDADETLFHFDAFQGLQLMFSRFDVDFTRQDFMQYQTVNQPLWVDYQDGKLTAKELQNIRFESWAQKLAVSTQRLNSDFLKAMAEICQLLPGAQELIDSLSGRVNMGIITNGFTELQTVRLEKVGLAQHFSPLVISEEVGMAKPDIGIFNHAFAMMGHPAKESVLMVGDNPHSDILGGLNAGIHTCWLNSHGAEKPHDIDPHYQVSSLCELRLLLTDKTINPS</sequence>
<proteinExistence type="predicted"/>
<dbReference type="NCBIfam" id="NF006976">
    <property type="entry name" value="PRK09449.1"/>
    <property type="match status" value="1"/>
</dbReference>
<dbReference type="PANTHER" id="PTHR47478">
    <property type="match status" value="1"/>
</dbReference>
<keyword evidence="2" id="KW-1185">Reference proteome</keyword>
<protein>
    <submittedName>
        <fullName evidence="1">HAD-superfamily hydrolase, subfamily IA, variant 1</fullName>
    </submittedName>
</protein>
<dbReference type="STRING" id="398579.Spea_1853"/>
<evidence type="ECO:0000313" key="1">
    <source>
        <dbReference type="EMBL" id="ABV87176.1"/>
    </source>
</evidence>
<dbReference type="InterPro" id="IPR052550">
    <property type="entry name" value="Pyrimidine_5'-ntase_YjjG"/>
</dbReference>
<dbReference type="EMBL" id="CP000851">
    <property type="protein sequence ID" value="ABV87176.1"/>
    <property type="molecule type" value="Genomic_DNA"/>
</dbReference>
<dbReference type="RefSeq" id="WP_012155096.1">
    <property type="nucleotide sequence ID" value="NC_009901.1"/>
</dbReference>
<dbReference type="InterPro" id="IPR011951">
    <property type="entry name" value="HAD-SF_hydro_IA_YjjG/PynA"/>
</dbReference>
<dbReference type="InterPro" id="IPR036412">
    <property type="entry name" value="HAD-like_sf"/>
</dbReference>
<dbReference type="AlphaFoldDB" id="A8H3N9"/>
<name>A8H3N9_SHEPA</name>
<dbReference type="HOGENOM" id="CLU_045011_8_1_6"/>
<dbReference type="InterPro" id="IPR023214">
    <property type="entry name" value="HAD_sf"/>
</dbReference>
<dbReference type="InterPro" id="IPR006439">
    <property type="entry name" value="HAD-SF_hydro_IA"/>
</dbReference>
<dbReference type="Gene3D" id="1.10.150.240">
    <property type="entry name" value="Putative phosphatase, domain 2"/>
    <property type="match status" value="1"/>
</dbReference>
<dbReference type="GO" id="GO:0008253">
    <property type="term" value="F:5'-nucleotidase activity"/>
    <property type="evidence" value="ECO:0007669"/>
    <property type="project" value="InterPro"/>
</dbReference>
<evidence type="ECO:0000313" key="2">
    <source>
        <dbReference type="Proteomes" id="UP000002608"/>
    </source>
</evidence>
<dbReference type="Proteomes" id="UP000002608">
    <property type="component" value="Chromosome"/>
</dbReference>
<dbReference type="PANTHER" id="PTHR47478:SF1">
    <property type="entry name" value="PYRIMIDINE 5'-NUCLEOTIDASE YJJG"/>
    <property type="match status" value="1"/>
</dbReference>
<keyword evidence="1" id="KW-0378">Hydrolase</keyword>
<dbReference type="Gene3D" id="3.40.50.1000">
    <property type="entry name" value="HAD superfamily/HAD-like"/>
    <property type="match status" value="1"/>
</dbReference>
<dbReference type="NCBIfam" id="TIGR01549">
    <property type="entry name" value="HAD-SF-IA-v1"/>
    <property type="match status" value="1"/>
</dbReference>
<dbReference type="SUPFAM" id="SSF56784">
    <property type="entry name" value="HAD-like"/>
    <property type="match status" value="1"/>
</dbReference>
<dbReference type="OrthoDB" id="148966at2"/>
<dbReference type="NCBIfam" id="TIGR01509">
    <property type="entry name" value="HAD-SF-IA-v3"/>
    <property type="match status" value="1"/>
</dbReference>
<dbReference type="Pfam" id="PF00702">
    <property type="entry name" value="Hydrolase"/>
    <property type="match status" value="1"/>
</dbReference>
<dbReference type="NCBIfam" id="TIGR02254">
    <property type="entry name" value="YjjG_YfnB"/>
    <property type="match status" value="1"/>
</dbReference>
<dbReference type="InterPro" id="IPR023198">
    <property type="entry name" value="PGP-like_dom2"/>
</dbReference>
<dbReference type="PRINTS" id="PR00413">
    <property type="entry name" value="HADHALOGNASE"/>
</dbReference>
<dbReference type="eggNOG" id="COG1011">
    <property type="taxonomic scope" value="Bacteria"/>
</dbReference>
<organism evidence="1 2">
    <name type="scientific">Shewanella pealeana (strain ATCC 700345 / ANG-SQ1)</name>
    <dbReference type="NCBI Taxonomy" id="398579"/>
    <lineage>
        <taxon>Bacteria</taxon>
        <taxon>Pseudomonadati</taxon>
        <taxon>Pseudomonadota</taxon>
        <taxon>Gammaproteobacteria</taxon>
        <taxon>Alteromonadales</taxon>
        <taxon>Shewanellaceae</taxon>
        <taxon>Shewanella</taxon>
    </lineage>
</organism>
<dbReference type="SFLD" id="SFLDS00003">
    <property type="entry name" value="Haloacid_Dehalogenase"/>
    <property type="match status" value="1"/>
</dbReference>
<gene>
    <name evidence="1" type="ordered locus">Spea_1853</name>
</gene>
<dbReference type="KEGG" id="spl:Spea_1853"/>
<accession>A8H3N9</accession>
<reference evidence="1 2" key="1">
    <citation type="submission" date="2007-10" db="EMBL/GenBank/DDBJ databases">
        <title>Complete sequence of Shewanella pealeana ATCC 700345.</title>
        <authorList>
            <consortium name="US DOE Joint Genome Institute"/>
            <person name="Copeland A."/>
            <person name="Lucas S."/>
            <person name="Lapidus A."/>
            <person name="Barry K."/>
            <person name="Glavina del Rio T."/>
            <person name="Dalin E."/>
            <person name="Tice H."/>
            <person name="Pitluck S."/>
            <person name="Chertkov O."/>
            <person name="Brettin T."/>
            <person name="Bruce D."/>
            <person name="Detter J.C."/>
            <person name="Han C."/>
            <person name="Schmutz J."/>
            <person name="Larimer F."/>
            <person name="Land M."/>
            <person name="Hauser L."/>
            <person name="Kyrpides N."/>
            <person name="Kim E."/>
            <person name="Zhao J.-S.Z."/>
            <person name="Manno D."/>
            <person name="Hawari J."/>
            <person name="Richardson P."/>
        </authorList>
    </citation>
    <scope>NUCLEOTIDE SEQUENCE [LARGE SCALE GENOMIC DNA]</scope>
    <source>
        <strain evidence="2">ATCC 700345 / ANG-SQ1</strain>
    </source>
</reference>
<dbReference type="SFLD" id="SFLDG01129">
    <property type="entry name" value="C1.5:_HAD__Beta-PGM__Phosphata"/>
    <property type="match status" value="1"/>
</dbReference>